<feature type="disulfide bond" evidence="2">
    <location>
        <begin position="1742"/>
        <end position="1757"/>
    </location>
</feature>
<name>A0A7M7PFS1_STRPU</name>
<feature type="domain" description="MAM" evidence="5">
    <location>
        <begin position="2597"/>
        <end position="2758"/>
    </location>
</feature>
<feature type="domain" description="MAM" evidence="5">
    <location>
        <begin position="3796"/>
        <end position="3962"/>
    </location>
</feature>
<dbReference type="InParanoid" id="A0A7M7PFS1"/>
<feature type="disulfide bond" evidence="2">
    <location>
        <begin position="1730"/>
        <end position="1748"/>
    </location>
</feature>
<keyword evidence="1 2" id="KW-1015">Disulfide bond</keyword>
<dbReference type="SMART" id="SM00137">
    <property type="entry name" value="MAM"/>
    <property type="match status" value="23"/>
</dbReference>
<protein>
    <recommendedName>
        <fullName evidence="5">MAM domain-containing protein</fullName>
    </recommendedName>
</protein>
<feature type="domain" description="MAM" evidence="5">
    <location>
        <begin position="1333"/>
        <end position="1491"/>
    </location>
</feature>
<reference evidence="6" key="2">
    <citation type="submission" date="2021-01" db="UniProtKB">
        <authorList>
            <consortium name="EnsemblMetazoa"/>
        </authorList>
    </citation>
    <scope>IDENTIFICATION</scope>
</reference>
<dbReference type="GO" id="GO:0016020">
    <property type="term" value="C:membrane"/>
    <property type="evidence" value="ECO:0007669"/>
    <property type="project" value="InterPro"/>
</dbReference>
<dbReference type="OMA" id="WYCLADK"/>
<feature type="disulfide bond" evidence="2">
    <location>
        <begin position="3760"/>
        <end position="3772"/>
    </location>
</feature>
<feature type="disulfide bond" evidence="2">
    <location>
        <begin position="1723"/>
        <end position="1735"/>
    </location>
</feature>
<dbReference type="SUPFAM" id="SSF57424">
    <property type="entry name" value="LDL receptor-like module"/>
    <property type="match status" value="7"/>
</dbReference>
<dbReference type="GeneID" id="755161"/>
<evidence type="ECO:0000256" key="1">
    <source>
        <dbReference type="ARBA" id="ARBA00023157"/>
    </source>
</evidence>
<dbReference type="SMART" id="SM00192">
    <property type="entry name" value="LDLa"/>
    <property type="match status" value="9"/>
</dbReference>
<sequence length="4306" mass="472058">MFAYVSTAPPRTQGEFARIVSPVYQPTSTQCLNFWFYLEGDDDGGTLNVWVHDLINDVYTNIWTQHGHGHGIWHFGRGTLSASHPYEVIIEGVLGSNPVGDLAIDDVKISGGPCPRAGFCDFETDKCSWSNEASLDTRDWLRNNGATPSNFTGPSIDHTYGTSFGMYMYFETSDLGSGSGDGDFAWLVSEHFHASSGSCVYFWYHMFGTGIGDLNVYVLDSAGTATLVWQMTGDKGDVWLKGEAQVTRNDEYQIAFEAVSTGAVKGDIAIDDVDIDPYSCGASPSTIPVVSMDCTFELDTCSYTQFCTDDDFDWVRNQQATPSLETGPTYDHTTGSGWYMYIEASGYVIPGDRAHLLGPAQNPTGDTPRCLVFWLHMYGPHINRFNAYLKREGQQDVRIFTKYGSQGSVWFKAQKEIASSENWNIMFEGVVGDNFLGDIALDDITLYDGACPQEVTCDFELDFCGWAQDQTDEFDWTRDAGGTGSSNTGPSYDHSTGTTEGFYAFTEVSSPRVQGDRAILISPTYLDTRSECFRFWYHLLGKAIGQLTVYIKDEITGSTSAPLFDKSGPPSDAWRFAQVDISSAHRYRIIIEGVRGSGVQGDIAIDDTEVIPGACPKQGSCDFETGLCGWSQEIQDDDWDWLRTSGSTPSGGTGPNQDHTTGSAAGYYVYFETSHPSIQPGENAILNSEHFDPTDEGCLTLWYHMFGAGVGELNVYSVNNSGSQAQLWSKSGDQGNIWLRGLVPLTSDDEFRIQIEAVFLIDFNGDIAIDDLDIEMVPCSQLTTAAPIPTTKPTPAPVISVCTFETDLCDFSQDDTDDDFDWIRASGSTPTAGTGPQVDHTLTNTNGYYVYVKADGQLLGEHGSLLSVPMATGSSGLCVTWWYHMYGPDVNRLEVYAQRSGSGDEMVWRRDGDQGSEWMMAQIHVTGDFTAKFTGVVGNGVRGDIALDDVTFSSGQCPPSRSCDFEHGELCGFQQDVTDDGDWTLATGASTTLVYGPDVDNTYQSAQGHFLYVDNIQNTPSDKVRLISSVFPSTYQRCVRFWFYHAGTVTSDLRVSLNVGGVPVQYLVDGGVPLMGNLWTVVEASFSSALDYTIVFEATVSQDGILALDDLDLTKDTCSPSGSCDFESDTCTYVNIPSNWLGLQGTNIDQFDWLRHSGSTLSSGTGPSKDHTLGTPLGYYMYIDSSQPRLADDSALFMSETIFTQGDMCLSFWYHLYGTGTLTAWVRAGYDLSDWSSVWTLSLDQGDTWNHALVTLVDQGSSYEIIFEGKVGAPSTSDIGLDDISLFQGACSAPTPTPPCQFYCSNGACLTDASQVCNFQDNCGDGSDEMNCGPCDFESGLCNYTDVSDGSFKWVIGSDATPTDNTGPSYDHTLGTSLGHYLYVDSSDGSGYSRATLLSPELHDASPSCLMEIWVHLYGTDVGSLGVFLKSGLSKTLLIYLSEDLGNQWTKIELGIGRVRGTFQIQYDATRSFDVYGDIALDDITFIGCGFPDPSAPCSSSDFECANKVCIDSSRVCDLTDDCGDLSDEAQCESYDQCDFETGICSWKQLRNDELDWFRFAGITPSSWTGPTRDHTTGLETGTYLYIETSNGKLGDRARLGSPVLLPIPQGSATRCELRLYYHMFGENINTLTVYTREIVNGPLTVLWQRTGEIGDYYERADIVLANRNPFQVIIEATRGDDVRGDIAIDDTSFSSACQFSSNPLPDVTTPAPTVPLTTLPACDPNSYQCKNGSCIDINLRCDGTPDCAENEDEMNCGDCDFESGTCDWSSFDNGLYVWHRTAAQDAPSGRAPSVDHTLGTAAGSFVFVDSSSGTFGVTALLVSPPQLGRTGQRCEMQFYYHMLGGDAGTLLVALYDNNILDPFYVSIVGNHGNQWNMGSLSVGPRDAGQYYIRFEASPGIGFNDASQTTDIAIDDISFVNCAYTDDVSCDFGAGDTSGTICGWTQDPSDIFDWVVRKGSTPSAYTGPATDHTTGDGYYAYIESSSPRLIGENARLLSGSLRSTRGQPYCLSLWFHMFGSDIGSLAIYIRDTDGSNENLIWTKSRTQANEWRNGHYTFSTTANYELVIEGVVGQSWYGDISIDDVSLSGGECPPTAECDFEIDLCDWTNVYNNDFDWSWGSGSGGMGPAVDHSTNTATGHYAYATILGQPSGSTALLASKEYSLSGSQCLGFFYHVSGQNAGSLTVYKQDDGDMFVTPSWTISGEQGDVWRSATVDISPTADNNYKIYFEAISGGATSNADIAIDDIRFHGQPCPAEGACDFERGYCGWTNDYIGDDFDWLRGNSETLSGYTGPNFDHTLQNAFGHFAFIESSSPRVYGNKAWLVSEHFESTSGRCFEMWYHMYGEGTGSLRIHTQTADTQPQLQWTETGNQGNVWKNTMLTVASSDQFWIIVEGIIGYNFTSDTAIDDVMLYDAPCGSTPAPPTTIPTFAPDSHNCDFETGLCSWTQDPGNDFDWTRVSGTTGSAGTGPAGDHTTGDATGYYIYIETSDGNPGDTARVNSNALRSSDDSGYCMAFWFQMYGIHLGSLSIYTSSGGAETLVWTESEPRGPFWQQGQIHFTGTDSYTVIFEGVRGADFMGDIALDDIVFHPGACPTPDICDFENGACGFTQMTSDTFNWELIQANTRGTGPTIDHTYKTSYGHVMFADMTSLSSSNDYATIQTGYYDPTPTPQCMKFSYYMGTSQASVLQVSMHARSGGSTRLWAMNTVTGPDEWHVAEINYTSSESYKFQFQASSNLYQVSAGVAIDDVIISTEPCTPFGACSFENGLCTWKNEQNDDDFDWLLIQGRTPSDDTGPGVDHTLGTLYGTYVYVEATGRAEGDVTMLKSSDFLAVSTRCMEFYYHMGGADVGTLEVQVWPDSSSSPSIKWSQNQDTGDFWRQVQITLDPILSAYSYEVLFKGTVGASYLSDISLDDVMFYDGVCSDPPNDCDFVCNDGTDKCLPTNQICDFVSQCGNGADELDCGTTCTFEVDTCRWWNAGHGTHKFIRNQGSTPDSNTGPAYDHTTLTAAGWYMYVGTTPDSGAAYAVLSSRMHRNAAATCEVRFWYHMLGDEIGNLQVWIQEQYFLMLPWFKSGNQGDRWQEGIAGLGRIPGGFNVKFQSVRNFDVLGDVAIDDVRMEGCALPDEQSSPCASDEFRCTRNACIDSSRLCDFTDDCGDGSDEEPALCGGYDQCSFEDDFCDWTQDIYDDTDFIRKTGPSDTENYATGPYRDHTTQYTGFYLVMDSSQQGLSEGDKARLFSPAYQQVNQNTYCRFRVWYHMFGDDIGTFNIYFRVGVGAYLTSLFSKTGHSNDYWELADVEVTSDLNFQIVIEALRGDGPAGDIAIDDTSITPDCIRSPNELQPGATSPPIVTYGPCGPGKWTCSDLTCIDLELYCNYENDCSGGEDEAACGSCDFENGLCGYQDDSYGSFAWMRDQSDLLQDAGGFYMTVGSGNGQFNEPARLVSTVLPDTSPDCTMTFWYLYQVSTSAPLTEFYMQVINASDPADKADLWLVPSTSVATWTQATVGLGRQITSYQIKFVVVMSDDSDMIAVDDIKLDGCKVESYVPCEVKCDNLLCVPFSKKCDYSDDCTDGTDERTCDAYQRCDFEMNLCDWSQNRDDDLDWLWMTGNQGAQGGAPGVDHTLNNPSGHYLYLYTYDKDANKRARLDGLIYSRPKAGDCQMRFWYHINGANVGTLRVMTLISLSDNPQSIWSKSGPQGDAWLRGIADLEPGSKFQILIEGVAGGLDDHMSIDDISFTPGCVVSPDQTLPIKVTPSSGPNCNTGERACDDGSCLAITKFCDFRFDCDDGSDEKECPTVCSFENDMCSWEQSLNDDFDWLKHNDSDSFEYLGPDTDHTMNNPDGIYYFVDGSQQSITKSTNQFATLVSPRFSQAGRSCTASLWYYSYGVDYGMLALKRKVLTDERTLMVVDSGNTVESKWMKAEIKIPQCLTDFQVLITAENHQPQPYAGGFAIDDIRFDNCAYDMYTPVTCGDGEAKCDSGQCYPADNKCDFTKDCCIDITDETDCSTYNRCDFESGLCDWVQMTEDDLDWNTIQASTSAYLTFDHTLDNERGSFLVVNQYQQSSSGSSAQLGSFIVNPVSSGCTMRFYYFMSGEDATVTIKTRTLVGGPMTEKWSISGDQGLLWNRGSLLLNSVDTFQVIFEAMKGTDSNAFLALDDVSFTPGCVQSSTPLPRSTTTPPPTTPDTRVTTPDQVQTTAFTTPREQPTPAGQTSETIYIAVGVVSGILILLVFLVLAYLLVSKKRGGKKPAEEVNIPAAMESQGYDTDLNITAFAMQDIDTNMYGVSGTYTSAASEKEGFSNPTYSSP</sequence>
<feature type="disulfide bond" evidence="2">
    <location>
        <begin position="1317"/>
        <end position="1332"/>
    </location>
</feature>
<dbReference type="InterPro" id="IPR036055">
    <property type="entry name" value="LDL_receptor-like_sf"/>
</dbReference>
<dbReference type="Pfam" id="PF00057">
    <property type="entry name" value="Ldl_recept_a"/>
    <property type="match status" value="4"/>
</dbReference>
<feature type="disulfide bond" evidence="2">
    <location>
        <begin position="3362"/>
        <end position="3380"/>
    </location>
</feature>
<dbReference type="Gene3D" id="2.60.120.200">
    <property type="match status" value="23"/>
</dbReference>
<dbReference type="SUPFAM" id="SSF49899">
    <property type="entry name" value="Concanavalin A-like lectins/glucanases"/>
    <property type="match status" value="23"/>
</dbReference>
<evidence type="ECO:0000313" key="7">
    <source>
        <dbReference type="Proteomes" id="UP000007110"/>
    </source>
</evidence>
<dbReference type="InterPro" id="IPR000998">
    <property type="entry name" value="MAM_dom"/>
</dbReference>
<dbReference type="KEGG" id="spu:755161"/>
<dbReference type="Proteomes" id="UP000007110">
    <property type="component" value="Unassembled WGS sequence"/>
</dbReference>
<feature type="disulfide bond" evidence="2">
    <location>
        <begin position="3137"/>
        <end position="3155"/>
    </location>
</feature>
<evidence type="ECO:0000256" key="2">
    <source>
        <dbReference type="PROSITE-ProRule" id="PRU00124"/>
    </source>
</evidence>
<dbReference type="PRINTS" id="PR00261">
    <property type="entry name" value="LDLRECEPTOR"/>
</dbReference>
<dbReference type="Pfam" id="PF00629">
    <property type="entry name" value="MAM"/>
    <property type="match status" value="23"/>
</dbReference>
<dbReference type="InterPro" id="IPR013320">
    <property type="entry name" value="ConA-like_dom_sf"/>
</dbReference>
<feature type="disulfide bond" evidence="2">
    <location>
        <begin position="1498"/>
        <end position="1510"/>
    </location>
</feature>
<keyword evidence="4" id="KW-1133">Transmembrane helix</keyword>
<feature type="domain" description="MAM" evidence="5">
    <location>
        <begin position="800"/>
        <end position="959"/>
    </location>
</feature>
<dbReference type="PROSITE" id="PS01209">
    <property type="entry name" value="LDLRA_1"/>
    <property type="match status" value="5"/>
</dbReference>
<keyword evidence="4" id="KW-0472">Membrane</keyword>
<feature type="disulfide bond" evidence="2">
    <location>
        <begin position="3563"/>
        <end position="3578"/>
    </location>
</feature>
<dbReference type="Gene3D" id="4.10.400.10">
    <property type="entry name" value="Low-density Lipoprotein Receptor"/>
    <property type="match status" value="7"/>
</dbReference>
<feature type="disulfide bond" evidence="2">
    <location>
        <begin position="3970"/>
        <end position="3982"/>
    </location>
</feature>
<feature type="domain" description="MAM" evidence="5">
    <location>
        <begin position="455"/>
        <end position="617"/>
    </location>
</feature>
<comment type="caution">
    <text evidence="2">Lacks conserved residue(s) required for the propagation of feature annotation.</text>
</comment>
<feature type="domain" description="MAM" evidence="5">
    <location>
        <begin position="1122"/>
        <end position="1293"/>
    </location>
</feature>
<feature type="domain" description="MAM" evidence="5">
    <location>
        <begin position="1758"/>
        <end position="1924"/>
    </location>
</feature>
<dbReference type="InterPro" id="IPR002172">
    <property type="entry name" value="LDrepeatLR_classA_rpt"/>
</dbReference>
<feature type="disulfide bond" evidence="2">
    <location>
        <begin position="1517"/>
        <end position="1532"/>
    </location>
</feature>
<evidence type="ECO:0000313" key="6">
    <source>
        <dbReference type="EnsemblMetazoa" id="XP_030849636"/>
    </source>
</evidence>
<dbReference type="OrthoDB" id="412155at2759"/>
<feature type="domain" description="MAM" evidence="5">
    <location>
        <begin position="2760"/>
        <end position="2924"/>
    </location>
</feature>
<feature type="disulfide bond" evidence="2">
    <location>
        <begin position="3779"/>
        <end position="3794"/>
    </location>
</feature>
<feature type="disulfide bond" evidence="2">
    <location>
        <begin position="3551"/>
        <end position="3569"/>
    </location>
</feature>
<feature type="domain" description="MAM" evidence="5">
    <location>
        <begin position="292"/>
        <end position="453"/>
    </location>
</feature>
<feature type="domain" description="MAM" evidence="5">
    <location>
        <begin position="3390"/>
        <end position="3541"/>
    </location>
</feature>
<feature type="disulfide bond" evidence="2">
    <location>
        <begin position="3355"/>
        <end position="3367"/>
    </location>
</feature>
<dbReference type="PROSITE" id="PS50060">
    <property type="entry name" value="MAM_2"/>
    <property type="match status" value="23"/>
</dbReference>
<dbReference type="PRINTS" id="PR00020">
    <property type="entry name" value="MAMDOMAIN"/>
</dbReference>
<feature type="domain" description="MAM" evidence="5">
    <location>
        <begin position="3170"/>
        <end position="3335"/>
    </location>
</feature>
<feature type="domain" description="MAM" evidence="5">
    <location>
        <begin position="118"/>
        <end position="282"/>
    </location>
</feature>
<feature type="disulfide bond" evidence="2">
    <location>
        <begin position="3767"/>
        <end position="3785"/>
    </location>
</feature>
<dbReference type="PANTHER" id="PTHR23282">
    <property type="entry name" value="APICAL ENDOSOMAL GLYCOPROTEIN PRECURSOR"/>
    <property type="match status" value="1"/>
</dbReference>
<reference evidence="7" key="1">
    <citation type="submission" date="2015-02" db="EMBL/GenBank/DDBJ databases">
        <title>Genome sequencing for Strongylocentrotus purpuratus.</title>
        <authorList>
            <person name="Murali S."/>
            <person name="Liu Y."/>
            <person name="Vee V."/>
            <person name="English A."/>
            <person name="Wang M."/>
            <person name="Skinner E."/>
            <person name="Han Y."/>
            <person name="Muzny D.M."/>
            <person name="Worley K.C."/>
            <person name="Gibbs R.A."/>
        </authorList>
    </citation>
    <scope>NUCLEOTIDE SEQUENCE</scope>
</reference>
<dbReference type="PROSITE" id="PS50068">
    <property type="entry name" value="LDLRA_2"/>
    <property type="match status" value="9"/>
</dbReference>
<keyword evidence="7" id="KW-1185">Reference proteome</keyword>
<feature type="domain" description="MAM" evidence="5">
    <location>
        <begin position="961"/>
        <end position="1120"/>
    </location>
</feature>
<dbReference type="InterPro" id="IPR023415">
    <property type="entry name" value="LDLR_class-A_CS"/>
</dbReference>
<dbReference type="InterPro" id="IPR051560">
    <property type="entry name" value="MAM_domain-containing"/>
</dbReference>
<accession>A0A7M7PFS1</accession>
<feature type="disulfide bond" evidence="2">
    <location>
        <begin position="2947"/>
        <end position="2962"/>
    </location>
</feature>
<keyword evidence="4" id="KW-0812">Transmembrane</keyword>
<feature type="domain" description="MAM" evidence="5">
    <location>
        <begin position="1536"/>
        <end position="1700"/>
    </location>
</feature>
<feature type="region of interest" description="Disordered" evidence="3">
    <location>
        <begin position="4165"/>
        <end position="4189"/>
    </location>
</feature>
<dbReference type="CDD" id="cd00112">
    <property type="entry name" value="LDLa"/>
    <property type="match status" value="9"/>
</dbReference>
<feature type="disulfide bond" evidence="2">
    <location>
        <begin position="3130"/>
        <end position="3142"/>
    </location>
</feature>
<feature type="domain" description="MAM" evidence="5">
    <location>
        <begin position="2435"/>
        <end position="2595"/>
    </location>
</feature>
<feature type="domain" description="MAM" evidence="5">
    <location>
        <begin position="2964"/>
        <end position="3122"/>
    </location>
</feature>
<feature type="disulfide bond" evidence="2">
    <location>
        <begin position="3374"/>
        <end position="3389"/>
    </location>
</feature>
<feature type="transmembrane region" description="Helical" evidence="4">
    <location>
        <begin position="4215"/>
        <end position="4239"/>
    </location>
</feature>
<feature type="domain" description="MAM" evidence="5">
    <location>
        <begin position="2258"/>
        <end position="2419"/>
    </location>
</feature>
<evidence type="ECO:0000256" key="4">
    <source>
        <dbReference type="SAM" id="Phobius"/>
    </source>
</evidence>
<feature type="domain" description="MAM" evidence="5">
    <location>
        <begin position="1"/>
        <end position="116"/>
    </location>
</feature>
<feature type="disulfide bond" evidence="2">
    <location>
        <begin position="1505"/>
        <end position="1523"/>
    </location>
</feature>
<feature type="domain" description="MAM" evidence="5">
    <location>
        <begin position="3582"/>
        <end position="3742"/>
    </location>
</feature>
<dbReference type="CDD" id="cd06263">
    <property type="entry name" value="MAM"/>
    <property type="match status" value="22"/>
</dbReference>
<dbReference type="EnsemblMetazoa" id="XM_030993776">
    <property type="protein sequence ID" value="XP_030849636"/>
    <property type="gene ID" value="LOC755161"/>
</dbReference>
<dbReference type="PANTHER" id="PTHR23282:SF101">
    <property type="entry name" value="MAM DOMAIN-CONTAINING PROTEIN"/>
    <property type="match status" value="1"/>
</dbReference>
<organism evidence="6 7">
    <name type="scientific">Strongylocentrotus purpuratus</name>
    <name type="common">Purple sea urchin</name>
    <dbReference type="NCBI Taxonomy" id="7668"/>
    <lineage>
        <taxon>Eukaryota</taxon>
        <taxon>Metazoa</taxon>
        <taxon>Echinodermata</taxon>
        <taxon>Eleutherozoa</taxon>
        <taxon>Echinozoa</taxon>
        <taxon>Echinoidea</taxon>
        <taxon>Euechinoidea</taxon>
        <taxon>Echinacea</taxon>
        <taxon>Camarodonta</taxon>
        <taxon>Echinidea</taxon>
        <taxon>Strongylocentrotidae</taxon>
        <taxon>Strongylocentrotus</taxon>
    </lineage>
</organism>
<feature type="domain" description="MAM" evidence="5">
    <location>
        <begin position="1928"/>
        <end position="2094"/>
    </location>
</feature>
<feature type="domain" description="MAM" evidence="5">
    <location>
        <begin position="619"/>
        <end position="781"/>
    </location>
</feature>
<feature type="domain" description="MAM" evidence="5">
    <location>
        <begin position="2096"/>
        <end position="2256"/>
    </location>
</feature>
<dbReference type="PROSITE" id="PS00740">
    <property type="entry name" value="MAM_1"/>
    <property type="match status" value="1"/>
</dbReference>
<evidence type="ECO:0000256" key="3">
    <source>
        <dbReference type="SAM" id="MobiDB-lite"/>
    </source>
</evidence>
<proteinExistence type="predicted"/>
<dbReference type="RefSeq" id="XP_030849636.1">
    <property type="nucleotide sequence ID" value="XM_030993776.1"/>
</dbReference>
<feature type="domain" description="MAM" evidence="5">
    <location>
        <begin position="4009"/>
        <end position="4166"/>
    </location>
</feature>
<evidence type="ECO:0000259" key="5">
    <source>
        <dbReference type="PROSITE" id="PS50060"/>
    </source>
</evidence>